<proteinExistence type="predicted"/>
<name>M0B313_NATA1</name>
<dbReference type="OrthoDB" id="168676at2157"/>
<evidence type="ECO:0000313" key="2">
    <source>
        <dbReference type="EMBL" id="ELZ04034.1"/>
    </source>
</evidence>
<dbReference type="Proteomes" id="UP000011554">
    <property type="component" value="Unassembled WGS sequence"/>
</dbReference>
<keyword evidence="1" id="KW-1133">Transmembrane helix</keyword>
<gene>
    <name evidence="2" type="ORF">C481_04671</name>
</gene>
<feature type="transmembrane region" description="Helical" evidence="1">
    <location>
        <begin position="52"/>
        <end position="73"/>
    </location>
</feature>
<dbReference type="RefSeq" id="WP_006107866.1">
    <property type="nucleotide sequence ID" value="NZ_AOIO01000013.1"/>
</dbReference>
<organism evidence="2 3">
    <name type="scientific">Natrialba asiatica (strain ATCC 700177 / DSM 12278 / JCM 9576 / FERM P-10747 / NBRC 102637 / 172P1)</name>
    <dbReference type="NCBI Taxonomy" id="29540"/>
    <lineage>
        <taxon>Archaea</taxon>
        <taxon>Methanobacteriati</taxon>
        <taxon>Methanobacteriota</taxon>
        <taxon>Stenosarchaea group</taxon>
        <taxon>Halobacteria</taxon>
        <taxon>Halobacteriales</taxon>
        <taxon>Natrialbaceae</taxon>
        <taxon>Natrialba</taxon>
    </lineage>
</organism>
<evidence type="ECO:0000256" key="1">
    <source>
        <dbReference type="SAM" id="Phobius"/>
    </source>
</evidence>
<dbReference type="STRING" id="29540.C481_04671"/>
<keyword evidence="1" id="KW-0472">Membrane</keyword>
<feature type="transmembrane region" description="Helical" evidence="1">
    <location>
        <begin position="21"/>
        <end position="46"/>
    </location>
</feature>
<dbReference type="EMBL" id="AOIO01000013">
    <property type="protein sequence ID" value="ELZ04034.1"/>
    <property type="molecule type" value="Genomic_DNA"/>
</dbReference>
<reference evidence="2 3" key="1">
    <citation type="journal article" date="2014" name="PLoS Genet.">
        <title>Phylogenetically driven sequencing of extremely halophilic archaea reveals strategies for static and dynamic osmo-response.</title>
        <authorList>
            <person name="Becker E.A."/>
            <person name="Seitzer P.M."/>
            <person name="Tritt A."/>
            <person name="Larsen D."/>
            <person name="Krusor M."/>
            <person name="Yao A.I."/>
            <person name="Wu D."/>
            <person name="Madern D."/>
            <person name="Eisen J.A."/>
            <person name="Darling A.E."/>
            <person name="Facciotti M.T."/>
        </authorList>
    </citation>
    <scope>NUCLEOTIDE SEQUENCE [LARGE SCALE GENOMIC DNA]</scope>
    <source>
        <strain evidence="2 3">DSM 12278</strain>
    </source>
</reference>
<keyword evidence="1" id="KW-0812">Transmembrane</keyword>
<accession>M0B313</accession>
<sequence>MVSQSVSDRRHRFRQFLDEHPVIRWFAIPLVFLGGVITAVLVVFANATTSELAQIVGLFLVLSGAVVALGLGVERALKMGFTRNRLRPR</sequence>
<dbReference type="PATRIC" id="fig|29540.5.peg.944"/>
<comment type="caution">
    <text evidence="2">The sequence shown here is derived from an EMBL/GenBank/DDBJ whole genome shotgun (WGS) entry which is preliminary data.</text>
</comment>
<dbReference type="AlphaFoldDB" id="M0B313"/>
<protein>
    <submittedName>
        <fullName evidence="2">Uncharacterized protein</fullName>
    </submittedName>
</protein>
<evidence type="ECO:0000313" key="3">
    <source>
        <dbReference type="Proteomes" id="UP000011554"/>
    </source>
</evidence>
<keyword evidence="3" id="KW-1185">Reference proteome</keyword>